<dbReference type="eggNOG" id="KOG4098">
    <property type="taxonomic scope" value="Eukaryota"/>
</dbReference>
<dbReference type="FunFam" id="1.10.287.370:FF:000002">
    <property type="entry name" value="Prefoldin subunit 2"/>
    <property type="match status" value="1"/>
</dbReference>
<dbReference type="InterPro" id="IPR002777">
    <property type="entry name" value="PFD_beta-like"/>
</dbReference>
<dbReference type="EMBL" id="GL349475">
    <property type="protein sequence ID" value="KNC52731.1"/>
    <property type="molecule type" value="Genomic_DNA"/>
</dbReference>
<proteinExistence type="inferred from homology"/>
<evidence type="ECO:0000313" key="5">
    <source>
        <dbReference type="Proteomes" id="UP000054408"/>
    </source>
</evidence>
<feature type="coiled-coil region" evidence="3">
    <location>
        <begin position="17"/>
        <end position="44"/>
    </location>
</feature>
<reference evidence="4 5" key="1">
    <citation type="submission" date="2010-05" db="EMBL/GenBank/DDBJ databases">
        <title>The Genome Sequence of Thecamonas trahens ATCC 50062.</title>
        <authorList>
            <consortium name="The Broad Institute Genome Sequencing Platform"/>
            <person name="Russ C."/>
            <person name="Cuomo C."/>
            <person name="Shea T."/>
            <person name="Young S.K."/>
            <person name="Zeng Q."/>
            <person name="Koehrsen M."/>
            <person name="Haas B."/>
            <person name="Borodovsky M."/>
            <person name="Guigo R."/>
            <person name="Alvarado L."/>
            <person name="Berlin A."/>
            <person name="Bochicchio J."/>
            <person name="Borenstein D."/>
            <person name="Chapman S."/>
            <person name="Chen Z."/>
            <person name="Freedman E."/>
            <person name="Gellesch M."/>
            <person name="Goldberg J."/>
            <person name="Griggs A."/>
            <person name="Gujja S."/>
            <person name="Heilman E."/>
            <person name="Heiman D."/>
            <person name="Hepburn T."/>
            <person name="Howarth C."/>
            <person name="Jen D."/>
            <person name="Larson L."/>
            <person name="Mehta T."/>
            <person name="Park D."/>
            <person name="Pearson M."/>
            <person name="Roberts A."/>
            <person name="Saif S."/>
            <person name="Shenoy N."/>
            <person name="Sisk P."/>
            <person name="Stolte C."/>
            <person name="Sykes S."/>
            <person name="Thomson T."/>
            <person name="Walk T."/>
            <person name="White J."/>
            <person name="Yandava C."/>
            <person name="Burger G."/>
            <person name="Gray M.W."/>
            <person name="Holland P.W.H."/>
            <person name="King N."/>
            <person name="Lang F.B.F."/>
            <person name="Roger A.J."/>
            <person name="Ruiz-Trillo I."/>
            <person name="Lander E."/>
            <person name="Nusbaum C."/>
        </authorList>
    </citation>
    <scope>NUCLEOTIDE SEQUENCE [LARGE SCALE GENOMIC DNA]</scope>
    <source>
        <strain evidence="4 5">ATCC 50062</strain>
    </source>
</reference>
<dbReference type="GO" id="GO:0016272">
    <property type="term" value="C:prefoldin complex"/>
    <property type="evidence" value="ECO:0007669"/>
    <property type="project" value="InterPro"/>
</dbReference>
<dbReference type="GO" id="GO:0051082">
    <property type="term" value="F:unfolded protein binding"/>
    <property type="evidence" value="ECO:0007669"/>
    <property type="project" value="InterPro"/>
</dbReference>
<comment type="similarity">
    <text evidence="1">Belongs to the prefoldin subunit beta family.</text>
</comment>
<dbReference type="PANTHER" id="PTHR13303">
    <property type="entry name" value="PREFOLDIN SUBUNIT 2"/>
    <property type="match status" value="1"/>
</dbReference>
<organism evidence="4 5">
    <name type="scientific">Thecamonas trahens ATCC 50062</name>
    <dbReference type="NCBI Taxonomy" id="461836"/>
    <lineage>
        <taxon>Eukaryota</taxon>
        <taxon>Apusozoa</taxon>
        <taxon>Apusomonadida</taxon>
        <taxon>Apusomonadidae</taxon>
        <taxon>Thecamonas</taxon>
    </lineage>
</organism>
<dbReference type="InterPro" id="IPR009053">
    <property type="entry name" value="Prefoldin"/>
</dbReference>
<accession>A0A0L0DL27</accession>
<evidence type="ECO:0000256" key="2">
    <source>
        <dbReference type="ARBA" id="ARBA00023186"/>
    </source>
</evidence>
<dbReference type="OrthoDB" id="29646at2759"/>
<dbReference type="OMA" id="TNDLREH"/>
<evidence type="ECO:0000313" key="4">
    <source>
        <dbReference type="EMBL" id="KNC52731.1"/>
    </source>
</evidence>
<dbReference type="GeneID" id="25567263"/>
<dbReference type="Proteomes" id="UP000054408">
    <property type="component" value="Unassembled WGS sequence"/>
</dbReference>
<name>A0A0L0DL27_THETB</name>
<keyword evidence="5" id="KW-1185">Reference proteome</keyword>
<evidence type="ECO:0000256" key="3">
    <source>
        <dbReference type="SAM" id="Coils"/>
    </source>
</evidence>
<dbReference type="AlphaFoldDB" id="A0A0L0DL27"/>
<dbReference type="RefSeq" id="XP_013755045.1">
    <property type="nucleotide sequence ID" value="XM_013899591.1"/>
</dbReference>
<dbReference type="InterPro" id="IPR027235">
    <property type="entry name" value="PFD2"/>
</dbReference>
<sequence>MATIPDFDNEKQIIEYYQSLQQEYQSIQQKIVEIESDLREHELVVTALADMDDSRRCYRLVGGVMVERTVGQVVPAVEKNKAGIEDLIEKMGQQLDIKGTMIKAVQEKYNIRFRDSRAAQQADVGAASSQSDTRSGVLA</sequence>
<dbReference type="SUPFAM" id="SSF46579">
    <property type="entry name" value="Prefoldin"/>
    <property type="match status" value="1"/>
</dbReference>
<dbReference type="CDD" id="cd23163">
    <property type="entry name" value="Prefoldin_2"/>
    <property type="match status" value="1"/>
</dbReference>
<dbReference type="Pfam" id="PF01920">
    <property type="entry name" value="Prefoldin_2"/>
    <property type="match status" value="1"/>
</dbReference>
<keyword evidence="2" id="KW-0143">Chaperone</keyword>
<keyword evidence="3" id="KW-0175">Coiled coil</keyword>
<protein>
    <submittedName>
        <fullName evidence="4">KE2 family protein</fullName>
    </submittedName>
</protein>
<gene>
    <name evidence="4" type="ORF">AMSG_08611</name>
</gene>
<dbReference type="STRING" id="461836.A0A0L0DL27"/>
<dbReference type="GO" id="GO:0006457">
    <property type="term" value="P:protein folding"/>
    <property type="evidence" value="ECO:0007669"/>
    <property type="project" value="InterPro"/>
</dbReference>
<dbReference type="Gene3D" id="1.10.287.370">
    <property type="match status" value="1"/>
</dbReference>
<evidence type="ECO:0000256" key="1">
    <source>
        <dbReference type="ARBA" id="ARBA00008045"/>
    </source>
</evidence>